<dbReference type="InterPro" id="IPR022755">
    <property type="entry name" value="Znf_C2H2_jaz"/>
</dbReference>
<dbReference type="AlphaFoldDB" id="F8PD40"/>
<dbReference type="EMBL" id="GL945445">
    <property type="protein sequence ID" value="EGO19139.1"/>
    <property type="molecule type" value="Genomic_DNA"/>
</dbReference>
<dbReference type="GO" id="GO:0000977">
    <property type="term" value="F:RNA polymerase II transcription regulatory region sequence-specific DNA binding"/>
    <property type="evidence" value="ECO:0007669"/>
    <property type="project" value="TreeGrafter"/>
</dbReference>
<dbReference type="RefSeq" id="XP_007324363.1">
    <property type="nucleotide sequence ID" value="XM_007324301.1"/>
</dbReference>
<gene>
    <name evidence="7" type="ORF">SERLADRAFT_374846</name>
</gene>
<reference evidence="7" key="1">
    <citation type="submission" date="2011-04" db="EMBL/GenBank/DDBJ databases">
        <title>Evolution of plant cell wall degrading machinery underlies the functional diversity of forest fungi.</title>
        <authorList>
            <consortium name="US DOE Joint Genome Institute (JGI-PGF)"/>
            <person name="Eastwood D.C."/>
            <person name="Floudas D."/>
            <person name="Binder M."/>
            <person name="Majcherczyk A."/>
            <person name="Schneider P."/>
            <person name="Aerts A."/>
            <person name="Asiegbu F.O."/>
            <person name="Baker S.E."/>
            <person name="Barry K."/>
            <person name="Bendiksby M."/>
            <person name="Blumentritt M."/>
            <person name="Coutinho P.M."/>
            <person name="Cullen D."/>
            <person name="Cullen D."/>
            <person name="Gathman A."/>
            <person name="Goodell B."/>
            <person name="Henrissat B."/>
            <person name="Ihrmark K."/>
            <person name="Kauserud H."/>
            <person name="Kohler A."/>
            <person name="LaButti K."/>
            <person name="Lapidus A."/>
            <person name="Lavin J.L."/>
            <person name="Lee Y.-H."/>
            <person name="Lindquist E."/>
            <person name="Lilly W."/>
            <person name="Lucas S."/>
            <person name="Morin E."/>
            <person name="Murat C."/>
            <person name="Oguiza J.A."/>
            <person name="Park J."/>
            <person name="Pisabarro A.G."/>
            <person name="Riley R."/>
            <person name="Rosling A."/>
            <person name="Salamov A."/>
            <person name="Schmidt O."/>
            <person name="Schmutz J."/>
            <person name="Skrede I."/>
            <person name="Stenlid J."/>
            <person name="Wiebenga A."/>
            <person name="Xie X."/>
            <person name="Kues U."/>
            <person name="Hibbett D.S."/>
            <person name="Hoffmeister D."/>
            <person name="Hogberg N."/>
            <person name="Martin F."/>
            <person name="Grigoriev I.V."/>
            <person name="Watkinson S.C."/>
        </authorList>
    </citation>
    <scope>NUCLEOTIDE SEQUENCE</scope>
    <source>
        <strain evidence="7">S7.9</strain>
    </source>
</reference>
<protein>
    <recommendedName>
        <fullName evidence="6">C2H2-type domain-containing protein</fullName>
    </recommendedName>
</protein>
<evidence type="ECO:0000256" key="1">
    <source>
        <dbReference type="ARBA" id="ARBA00022723"/>
    </source>
</evidence>
<keyword evidence="3 5" id="KW-0863">Zinc-finger</keyword>
<dbReference type="SMART" id="SM00355">
    <property type="entry name" value="ZnF_C2H2"/>
    <property type="match status" value="8"/>
</dbReference>
<keyword evidence="2" id="KW-0677">Repeat</keyword>
<feature type="domain" description="C2H2-type" evidence="6">
    <location>
        <begin position="104"/>
        <end position="133"/>
    </location>
</feature>
<dbReference type="Gene3D" id="3.30.160.60">
    <property type="entry name" value="Classic Zinc Finger"/>
    <property type="match status" value="3"/>
</dbReference>
<dbReference type="Pfam" id="PF12171">
    <property type="entry name" value="zf-C2H2_jaz"/>
    <property type="match status" value="1"/>
</dbReference>
<dbReference type="HOGENOM" id="CLU_075838_1_1_1"/>
<evidence type="ECO:0000256" key="4">
    <source>
        <dbReference type="ARBA" id="ARBA00022833"/>
    </source>
</evidence>
<dbReference type="KEGG" id="sla:SERLADRAFT_374846"/>
<dbReference type="PROSITE" id="PS50157">
    <property type="entry name" value="ZINC_FINGER_C2H2_2"/>
    <property type="match status" value="3"/>
</dbReference>
<dbReference type="Pfam" id="PF13912">
    <property type="entry name" value="zf-C2H2_6"/>
    <property type="match status" value="1"/>
</dbReference>
<dbReference type="GO" id="GO:0008270">
    <property type="term" value="F:zinc ion binding"/>
    <property type="evidence" value="ECO:0007669"/>
    <property type="project" value="UniProtKB-KW"/>
</dbReference>
<dbReference type="Proteomes" id="UP000008064">
    <property type="component" value="Unassembled WGS sequence"/>
</dbReference>
<evidence type="ECO:0000313" key="7">
    <source>
        <dbReference type="EMBL" id="EGO19139.1"/>
    </source>
</evidence>
<dbReference type="GO" id="GO:0005634">
    <property type="term" value="C:nucleus"/>
    <property type="evidence" value="ECO:0007669"/>
    <property type="project" value="TreeGrafter"/>
</dbReference>
<keyword evidence="4" id="KW-0862">Zinc</keyword>
<evidence type="ECO:0000256" key="5">
    <source>
        <dbReference type="PROSITE-ProRule" id="PRU00042"/>
    </source>
</evidence>
<evidence type="ECO:0000259" key="6">
    <source>
        <dbReference type="PROSITE" id="PS50157"/>
    </source>
</evidence>
<proteinExistence type="predicted"/>
<dbReference type="InterPro" id="IPR013087">
    <property type="entry name" value="Znf_C2H2_type"/>
</dbReference>
<evidence type="ECO:0000256" key="2">
    <source>
        <dbReference type="ARBA" id="ARBA00022737"/>
    </source>
</evidence>
<keyword evidence="1" id="KW-0479">Metal-binding</keyword>
<dbReference type="PANTHER" id="PTHR24409:SF295">
    <property type="entry name" value="AZ2-RELATED"/>
    <property type="match status" value="1"/>
</dbReference>
<dbReference type="PROSITE" id="PS00028">
    <property type="entry name" value="ZINC_FINGER_C2H2_1"/>
    <property type="match status" value="2"/>
</dbReference>
<dbReference type="GeneID" id="18810545"/>
<sequence length="260" mass="30246">MMAFCDYCDRYFSNAHALSQHLRYSDNHNFPCWSCGVEFSTRTGLKEHYVQSRNHAYCQYCDEHFEDREDLIDHNHDNHSYCPSCNKVFKNDFGLHEHNRQVHHYCVSCKRLFVSASNLQAHMNSSTHRPRDVVCPFRGCAQAFVSKSALVLHLESGKCQSGVDRRTVDRYVPAWNGAFFECYLCHTEFRSLDALNQHLASPFHREKVYRCPLTSCRVQFVTLSALCQHVESEKCGVARFKSVQNTMDNMFSKMGRLTMN</sequence>
<dbReference type="SUPFAM" id="SSF57667">
    <property type="entry name" value="beta-beta-alpha zinc fingers"/>
    <property type="match status" value="2"/>
</dbReference>
<feature type="domain" description="C2H2-type" evidence="6">
    <location>
        <begin position="30"/>
        <end position="56"/>
    </location>
</feature>
<evidence type="ECO:0000256" key="3">
    <source>
        <dbReference type="ARBA" id="ARBA00022771"/>
    </source>
</evidence>
<dbReference type="Pfam" id="PF00096">
    <property type="entry name" value="zf-C2H2"/>
    <property type="match status" value="1"/>
</dbReference>
<dbReference type="GO" id="GO:0000981">
    <property type="term" value="F:DNA-binding transcription factor activity, RNA polymerase II-specific"/>
    <property type="evidence" value="ECO:0007669"/>
    <property type="project" value="TreeGrafter"/>
</dbReference>
<organism>
    <name type="scientific">Serpula lacrymans var. lacrymans (strain S7.9)</name>
    <name type="common">Dry rot fungus</name>
    <dbReference type="NCBI Taxonomy" id="578457"/>
    <lineage>
        <taxon>Eukaryota</taxon>
        <taxon>Fungi</taxon>
        <taxon>Dikarya</taxon>
        <taxon>Basidiomycota</taxon>
        <taxon>Agaricomycotina</taxon>
        <taxon>Agaricomycetes</taxon>
        <taxon>Agaricomycetidae</taxon>
        <taxon>Boletales</taxon>
        <taxon>Coniophorineae</taxon>
        <taxon>Serpulaceae</taxon>
        <taxon>Serpula</taxon>
    </lineage>
</organism>
<dbReference type="PANTHER" id="PTHR24409">
    <property type="entry name" value="ZINC FINGER PROTEIN 142"/>
    <property type="match status" value="1"/>
</dbReference>
<name>F8PD40_SERL9</name>
<accession>F8PD40</accession>
<feature type="domain" description="C2H2-type" evidence="6">
    <location>
        <begin position="80"/>
        <end position="103"/>
    </location>
</feature>
<dbReference type="InterPro" id="IPR036236">
    <property type="entry name" value="Znf_C2H2_sf"/>
</dbReference>
<dbReference type="OrthoDB" id="6077919at2759"/>